<dbReference type="Proteomes" id="UP001157167">
    <property type="component" value="Unassembled WGS sequence"/>
</dbReference>
<dbReference type="Pfam" id="PF17482">
    <property type="entry name" value="Phage_sheath_1C"/>
    <property type="match status" value="1"/>
</dbReference>
<accession>A0ABQ6FJV6</accession>
<keyword evidence="5" id="KW-1185">Reference proteome</keyword>
<dbReference type="InterPro" id="IPR035089">
    <property type="entry name" value="Phage_sheath_subtilisin"/>
</dbReference>
<dbReference type="EMBL" id="BSPX01000160">
    <property type="protein sequence ID" value="GLT24780.1"/>
    <property type="molecule type" value="Genomic_DNA"/>
</dbReference>
<evidence type="ECO:0000313" key="4">
    <source>
        <dbReference type="EMBL" id="GLT24780.1"/>
    </source>
</evidence>
<sequence length="476" mass="49970">MTLIIPGVEVTVVKEVLAPQLAPSGVLGLVGIVENAAEGVGRAASWRSFLTAYGGASTFSLPEAAQALANGVFELVVCPVACESRASIKIPPATGSGAAFTLSAKAPGPWGNAITASIATRQVPTGKKTAEGADETRAVFDLTLRYKGTAYTEVHRNLSVDTGDQIRNARDVLAAQSQLVRIDEARDKLKQPKDSPDTTAAGGAAYALAGAVDAEPDAYRAAVALLENESDVDMVLVSVQDTTDTTRVGRIYADVISHCDRMSALSQGRIGFGEVPGASAREIATAADKLTGTLVSDRFVLVAPAGVVGAVAGMTGSLDYFQSPTFKRLSGLGEPSPALGVESQQELLRKNVVPIVAQRGRGVIVVRGLTTDNDQISVRRVADHAVRGVKTIGELFIGRLNNEEGRGALKQKLVEFLVQMQKEGAIVPSTDGTDPAFKVSVYSSQQDFAQGIVRVDLAVRPVRAIDYIYATVLVQV</sequence>
<dbReference type="Pfam" id="PF04984">
    <property type="entry name" value="Phage_sheath_1"/>
    <property type="match status" value="1"/>
</dbReference>
<comment type="similarity">
    <text evidence="1">Belongs to the myoviridae tail sheath protein family.</text>
</comment>
<proteinExistence type="inferred from homology"/>
<organism evidence="4 5">
    <name type="scientific">Zoogloea oryzae</name>
    <dbReference type="NCBI Taxonomy" id="310767"/>
    <lineage>
        <taxon>Bacteria</taxon>
        <taxon>Pseudomonadati</taxon>
        <taxon>Pseudomonadota</taxon>
        <taxon>Betaproteobacteria</taxon>
        <taxon>Rhodocyclales</taxon>
        <taxon>Zoogloeaceae</taxon>
        <taxon>Zoogloea</taxon>
    </lineage>
</organism>
<evidence type="ECO:0000256" key="1">
    <source>
        <dbReference type="ARBA" id="ARBA00008005"/>
    </source>
</evidence>
<evidence type="ECO:0008006" key="6">
    <source>
        <dbReference type="Google" id="ProtNLM"/>
    </source>
</evidence>
<dbReference type="InterPro" id="IPR020287">
    <property type="entry name" value="Tail_sheath_C"/>
</dbReference>
<reference evidence="5" key="1">
    <citation type="journal article" date="2019" name="Int. J. Syst. Evol. Microbiol.">
        <title>The Global Catalogue of Microorganisms (GCM) 10K type strain sequencing project: providing services to taxonomists for standard genome sequencing and annotation.</title>
        <authorList>
            <consortium name="The Broad Institute Genomics Platform"/>
            <consortium name="The Broad Institute Genome Sequencing Center for Infectious Disease"/>
            <person name="Wu L."/>
            <person name="Ma J."/>
        </authorList>
    </citation>
    <scope>NUCLEOTIDE SEQUENCE [LARGE SCALE GENOMIC DNA]</scope>
    <source>
        <strain evidence="5">NBRC 102407</strain>
    </source>
</reference>
<evidence type="ECO:0000313" key="5">
    <source>
        <dbReference type="Proteomes" id="UP001157167"/>
    </source>
</evidence>
<evidence type="ECO:0000259" key="3">
    <source>
        <dbReference type="Pfam" id="PF17482"/>
    </source>
</evidence>
<dbReference type="RefSeq" id="WP_284189991.1">
    <property type="nucleotide sequence ID" value="NZ_BSPX01000160.1"/>
</dbReference>
<name>A0ABQ6FJV6_9RHOO</name>
<comment type="caution">
    <text evidence="4">The sequence shown here is derived from an EMBL/GenBank/DDBJ whole genome shotgun (WGS) entry which is preliminary data.</text>
</comment>
<gene>
    <name evidence="4" type="ORF">GCM10007933_42790</name>
</gene>
<protein>
    <recommendedName>
        <fullName evidence="6">Phage tail sheath protein</fullName>
    </recommendedName>
</protein>
<evidence type="ECO:0000259" key="2">
    <source>
        <dbReference type="Pfam" id="PF04984"/>
    </source>
</evidence>
<feature type="domain" description="Tail sheath protein subtilisin-like" evidence="2">
    <location>
        <begin position="217"/>
        <end position="371"/>
    </location>
</feature>
<feature type="domain" description="Tail sheath protein C-terminal" evidence="3">
    <location>
        <begin position="374"/>
        <end position="473"/>
    </location>
</feature>
<dbReference type="Gene3D" id="3.10.450.690">
    <property type="match status" value="1"/>
</dbReference>